<keyword evidence="6 8" id="KW-0717">Septation</keyword>
<evidence type="ECO:0000256" key="6">
    <source>
        <dbReference type="ARBA" id="ARBA00023210"/>
    </source>
</evidence>
<evidence type="ECO:0000256" key="3">
    <source>
        <dbReference type="ARBA" id="ARBA00022989"/>
    </source>
</evidence>
<dbReference type="GO" id="GO:0000917">
    <property type="term" value="P:division septum assembly"/>
    <property type="evidence" value="ECO:0007669"/>
    <property type="project" value="UniProtKB-KW"/>
</dbReference>
<comment type="caution">
    <text evidence="9">The sequence shown here is derived from an EMBL/GenBank/DDBJ whole genome shotgun (WGS) entry which is preliminary data.</text>
</comment>
<evidence type="ECO:0000313" key="10">
    <source>
        <dbReference type="Proteomes" id="UP000297975"/>
    </source>
</evidence>
<dbReference type="GO" id="GO:0005886">
    <property type="term" value="C:plasma membrane"/>
    <property type="evidence" value="ECO:0007669"/>
    <property type="project" value="UniProtKB-SubCell"/>
</dbReference>
<dbReference type="GO" id="GO:0000921">
    <property type="term" value="P:septin ring assembly"/>
    <property type="evidence" value="ECO:0007669"/>
    <property type="project" value="InterPro"/>
</dbReference>
<keyword evidence="2 8" id="KW-0812">Transmembrane</keyword>
<accession>A0A4Y8IT66</accession>
<protein>
    <recommendedName>
        <fullName evidence="8">Septation ring formation regulator EzrA</fullName>
    </recommendedName>
</protein>
<feature type="coiled-coil region" evidence="8">
    <location>
        <begin position="304"/>
        <end position="376"/>
    </location>
</feature>
<evidence type="ECO:0000256" key="5">
    <source>
        <dbReference type="ARBA" id="ARBA00023136"/>
    </source>
</evidence>
<name>A0A4Y8IT66_9BACI</name>
<keyword evidence="4 8" id="KW-0175">Coiled coil</keyword>
<dbReference type="InterPro" id="IPR010379">
    <property type="entry name" value="EzrA"/>
</dbReference>
<dbReference type="GO" id="GO:0016301">
    <property type="term" value="F:kinase activity"/>
    <property type="evidence" value="ECO:0007669"/>
    <property type="project" value="UniProtKB-KW"/>
</dbReference>
<dbReference type="AlphaFoldDB" id="A0A4Y8IT66"/>
<dbReference type="EMBL" id="SOPW01000001">
    <property type="protein sequence ID" value="TFB25054.1"/>
    <property type="molecule type" value="Genomic_DNA"/>
</dbReference>
<feature type="topological domain" description="Extracellular" evidence="8">
    <location>
        <begin position="1"/>
        <end position="4"/>
    </location>
</feature>
<reference evidence="9 10" key="1">
    <citation type="submission" date="2019-03" db="EMBL/GenBank/DDBJ databases">
        <authorList>
            <person name="He R.-H."/>
        </authorList>
    </citation>
    <scope>NUCLEOTIDE SEQUENCE [LARGE SCALE GENOMIC DNA]</scope>
    <source>
        <strain evidence="10">SH 714</strain>
    </source>
</reference>
<keyword evidence="7 8" id="KW-0131">Cell cycle</keyword>
<keyword evidence="1 8" id="KW-0132">Cell division</keyword>
<dbReference type="RefSeq" id="WP_134338514.1">
    <property type="nucleotide sequence ID" value="NZ_SOPW01000001.1"/>
</dbReference>
<evidence type="ECO:0000256" key="2">
    <source>
        <dbReference type="ARBA" id="ARBA00022692"/>
    </source>
</evidence>
<comment type="function">
    <text evidence="8">Negative regulator of FtsZ ring formation; modulates the frequency and position of FtsZ ring formation. Inhibits FtsZ ring formation at polar sites. Interacts either with FtsZ or with one of its binding partners to promote depolymerization.</text>
</comment>
<keyword evidence="3 8" id="KW-1133">Transmembrane helix</keyword>
<proteinExistence type="inferred from homology"/>
<evidence type="ECO:0000313" key="9">
    <source>
        <dbReference type="EMBL" id="TFB25054.1"/>
    </source>
</evidence>
<dbReference type="GO" id="GO:0005940">
    <property type="term" value="C:septin ring"/>
    <property type="evidence" value="ECO:0007669"/>
    <property type="project" value="InterPro"/>
</dbReference>
<keyword evidence="9" id="KW-0418">Kinase</keyword>
<keyword evidence="9" id="KW-0808">Transferase</keyword>
<sequence length="566" mass="66556">MELILVISIIAVVLFIAFGVIMRKRVYQRVDALEEQKVLLMNRQVADELAKVRGLNLTGETEELFESWREEWDNINDQVFSHVEEDLLDAEEAAERYRFGKAFRILNHVSRELNQVENTIDEIFSEVDRLLHSEKDSRKEIEKIKPKITEVRKNVLQNGYQLGKAEVVFEVELDDIENELSEYENLTSSGNYTEAHNLVQKISEQLNELDRKVKSFPELYRLCKQVIPEDLDHLQNGLREMRDEGYRIHLFGFDKEIHTHQETLIALVEQLNKGQDDGVEEKIDQIRARKLEIYDELEKEALDKNFVVQRLDSLSEKVEEAKERFSKTKENILAVKENYHLNDAKYEEQYRLEKMIDRLEKEAEQIKLMVEQEEKLFTTIRVDLEQWFVEYEEWEKPQSQFDEHLHNLRKDELVARDQIFELKQQIINVRQNLLKSNLPGIPNYINELVEEGRIAVTEAVSSLEEQPLDMDRINHSIEKAEKAVNRAVEQTQLLVDQAHLAEKVIQYANRYRTSYPILAAKISEAEIAFHNYEYELALEKASKTLEEVEPGALKRLEDVIEETTVS</sequence>
<comment type="similarity">
    <text evidence="8">Belongs to the EzrA family.</text>
</comment>
<feature type="coiled-coil region" evidence="8">
    <location>
        <begin position="166"/>
        <end position="212"/>
    </location>
</feature>
<evidence type="ECO:0000256" key="4">
    <source>
        <dbReference type="ARBA" id="ARBA00023054"/>
    </source>
</evidence>
<dbReference type="HAMAP" id="MF_00728">
    <property type="entry name" value="EzrA"/>
    <property type="match status" value="1"/>
</dbReference>
<dbReference type="Pfam" id="PF06160">
    <property type="entry name" value="EzrA"/>
    <property type="match status" value="1"/>
</dbReference>
<keyword evidence="10" id="KW-1185">Reference proteome</keyword>
<evidence type="ECO:0000256" key="1">
    <source>
        <dbReference type="ARBA" id="ARBA00022618"/>
    </source>
</evidence>
<evidence type="ECO:0000256" key="8">
    <source>
        <dbReference type="HAMAP-Rule" id="MF_00728"/>
    </source>
</evidence>
<feature type="topological domain" description="Cytoplasmic" evidence="8">
    <location>
        <begin position="23"/>
        <end position="566"/>
    </location>
</feature>
<dbReference type="OrthoDB" id="1654473at2"/>
<organism evidence="9 10">
    <name type="scientific">Filobacillus milosensis</name>
    <dbReference type="NCBI Taxonomy" id="94137"/>
    <lineage>
        <taxon>Bacteria</taxon>
        <taxon>Bacillati</taxon>
        <taxon>Bacillota</taxon>
        <taxon>Bacilli</taxon>
        <taxon>Bacillales</taxon>
        <taxon>Bacillaceae</taxon>
        <taxon>Filobacillus</taxon>
    </lineage>
</organism>
<feature type="coiled-coil region" evidence="8">
    <location>
        <begin position="470"/>
        <end position="497"/>
    </location>
</feature>
<evidence type="ECO:0000256" key="7">
    <source>
        <dbReference type="ARBA" id="ARBA00023306"/>
    </source>
</evidence>
<keyword evidence="5 8" id="KW-0472">Membrane</keyword>
<comment type="subcellular location">
    <subcellularLocation>
        <location evidence="8">Cell membrane</location>
        <topology evidence="8">Single-pass membrane protein</topology>
    </subcellularLocation>
    <text evidence="8">Colocalized with FtsZ to the nascent septal site.</text>
</comment>
<dbReference type="Proteomes" id="UP000297975">
    <property type="component" value="Unassembled WGS sequence"/>
</dbReference>
<gene>
    <name evidence="8" type="primary">ezrA</name>
    <name evidence="9" type="ORF">E3U55_01280</name>
</gene>
<keyword evidence="8" id="KW-1003">Cell membrane</keyword>